<sequence>MGLGEVDWLIGGYSFPTVELVDFYRATIYFLKKSIGIHSLVGNATVIALFAAIGSSRHVLVLAGLLFYFNMVRMSGR</sequence>
<evidence type="ECO:0000256" key="1">
    <source>
        <dbReference type="SAM" id="Phobius"/>
    </source>
</evidence>
<evidence type="ECO:0000313" key="3">
    <source>
        <dbReference type="Proteomes" id="UP001412067"/>
    </source>
</evidence>
<organism evidence="2 3">
    <name type="scientific">Platanthera guangdongensis</name>
    <dbReference type="NCBI Taxonomy" id="2320717"/>
    <lineage>
        <taxon>Eukaryota</taxon>
        <taxon>Viridiplantae</taxon>
        <taxon>Streptophyta</taxon>
        <taxon>Embryophyta</taxon>
        <taxon>Tracheophyta</taxon>
        <taxon>Spermatophyta</taxon>
        <taxon>Magnoliopsida</taxon>
        <taxon>Liliopsida</taxon>
        <taxon>Asparagales</taxon>
        <taxon>Orchidaceae</taxon>
        <taxon>Orchidoideae</taxon>
        <taxon>Orchideae</taxon>
        <taxon>Orchidinae</taxon>
        <taxon>Platanthera</taxon>
    </lineage>
</organism>
<reference evidence="2 3" key="1">
    <citation type="journal article" date="2022" name="Nat. Plants">
        <title>Genomes of leafy and leafless Platanthera orchids illuminate the evolution of mycoheterotrophy.</title>
        <authorList>
            <person name="Li M.H."/>
            <person name="Liu K.W."/>
            <person name="Li Z."/>
            <person name="Lu H.C."/>
            <person name="Ye Q.L."/>
            <person name="Zhang D."/>
            <person name="Wang J.Y."/>
            <person name="Li Y.F."/>
            <person name="Zhong Z.M."/>
            <person name="Liu X."/>
            <person name="Yu X."/>
            <person name="Liu D.K."/>
            <person name="Tu X.D."/>
            <person name="Liu B."/>
            <person name="Hao Y."/>
            <person name="Liao X.Y."/>
            <person name="Jiang Y.T."/>
            <person name="Sun W.H."/>
            <person name="Chen J."/>
            <person name="Chen Y.Q."/>
            <person name="Ai Y."/>
            <person name="Zhai J.W."/>
            <person name="Wu S.S."/>
            <person name="Zhou Z."/>
            <person name="Hsiao Y.Y."/>
            <person name="Wu W.L."/>
            <person name="Chen Y.Y."/>
            <person name="Lin Y.F."/>
            <person name="Hsu J.L."/>
            <person name="Li C.Y."/>
            <person name="Wang Z.W."/>
            <person name="Zhao X."/>
            <person name="Zhong W.Y."/>
            <person name="Ma X.K."/>
            <person name="Ma L."/>
            <person name="Huang J."/>
            <person name="Chen G.Z."/>
            <person name="Huang M.Z."/>
            <person name="Huang L."/>
            <person name="Peng D.H."/>
            <person name="Luo Y.B."/>
            <person name="Zou S.Q."/>
            <person name="Chen S.P."/>
            <person name="Lan S."/>
            <person name="Tsai W.C."/>
            <person name="Van de Peer Y."/>
            <person name="Liu Z.J."/>
        </authorList>
    </citation>
    <scope>NUCLEOTIDE SEQUENCE [LARGE SCALE GENOMIC DNA]</scope>
    <source>
        <strain evidence="2">Lor288</strain>
    </source>
</reference>
<evidence type="ECO:0000313" key="2">
    <source>
        <dbReference type="EMBL" id="KAK8965596.1"/>
    </source>
</evidence>
<keyword evidence="1" id="KW-1133">Transmembrane helix</keyword>
<dbReference type="EMBL" id="JBBWWR010000006">
    <property type="protein sequence ID" value="KAK8965596.1"/>
    <property type="molecule type" value="Genomic_DNA"/>
</dbReference>
<name>A0ABR2MNG8_9ASPA</name>
<protein>
    <submittedName>
        <fullName evidence="2">Uncharacterized protein</fullName>
    </submittedName>
</protein>
<gene>
    <name evidence="2" type="ORF">KSP40_PGU017317</name>
</gene>
<keyword evidence="1" id="KW-0472">Membrane</keyword>
<keyword evidence="3" id="KW-1185">Reference proteome</keyword>
<comment type="caution">
    <text evidence="2">The sequence shown here is derived from an EMBL/GenBank/DDBJ whole genome shotgun (WGS) entry which is preliminary data.</text>
</comment>
<dbReference type="Proteomes" id="UP001412067">
    <property type="component" value="Unassembled WGS sequence"/>
</dbReference>
<feature type="transmembrane region" description="Helical" evidence="1">
    <location>
        <begin position="46"/>
        <end position="69"/>
    </location>
</feature>
<proteinExistence type="predicted"/>
<keyword evidence="1" id="KW-0812">Transmembrane</keyword>
<accession>A0ABR2MNG8</accession>